<evidence type="ECO:0008006" key="3">
    <source>
        <dbReference type="Google" id="ProtNLM"/>
    </source>
</evidence>
<dbReference type="Proteomes" id="UP000178091">
    <property type="component" value="Unassembled WGS sequence"/>
</dbReference>
<sequence>MKGALNLHKIIEAKHEKKWIALSRDKTKIVAFDESLMELKQKIGDQKVVYMKVPSADAYLSF</sequence>
<dbReference type="AlphaFoldDB" id="A0A1F4XU96"/>
<name>A0A1F4XU96_9BACT</name>
<proteinExistence type="predicted"/>
<dbReference type="EMBL" id="MEWW01000001">
    <property type="protein sequence ID" value="OGC85275.1"/>
    <property type="molecule type" value="Genomic_DNA"/>
</dbReference>
<evidence type="ECO:0000313" key="2">
    <source>
        <dbReference type="Proteomes" id="UP000178091"/>
    </source>
</evidence>
<comment type="caution">
    <text evidence="1">The sequence shown here is derived from an EMBL/GenBank/DDBJ whole genome shotgun (WGS) entry which is preliminary data.</text>
</comment>
<evidence type="ECO:0000313" key="1">
    <source>
        <dbReference type="EMBL" id="OGC85275.1"/>
    </source>
</evidence>
<gene>
    <name evidence="1" type="ORF">A3F55_00725</name>
</gene>
<organism evidence="1 2">
    <name type="scientific">Candidatus Adlerbacteria bacterium RIFCSPHIGHO2_12_FULL_53_18</name>
    <dbReference type="NCBI Taxonomy" id="1797242"/>
    <lineage>
        <taxon>Bacteria</taxon>
        <taxon>Candidatus Adleribacteriota</taxon>
    </lineage>
</organism>
<accession>A0A1F4XU96</accession>
<reference evidence="1 2" key="1">
    <citation type="journal article" date="2016" name="Nat. Commun.">
        <title>Thousands of microbial genomes shed light on interconnected biogeochemical processes in an aquifer system.</title>
        <authorList>
            <person name="Anantharaman K."/>
            <person name="Brown C.T."/>
            <person name="Hug L.A."/>
            <person name="Sharon I."/>
            <person name="Castelle C.J."/>
            <person name="Probst A.J."/>
            <person name="Thomas B.C."/>
            <person name="Singh A."/>
            <person name="Wilkins M.J."/>
            <person name="Karaoz U."/>
            <person name="Brodie E.L."/>
            <person name="Williams K.H."/>
            <person name="Hubbard S.S."/>
            <person name="Banfield J.F."/>
        </authorList>
    </citation>
    <scope>NUCLEOTIDE SEQUENCE [LARGE SCALE GENOMIC DNA]</scope>
</reference>
<protein>
    <recommendedName>
        <fullName evidence="3">DUF5678 domain-containing protein</fullName>
    </recommendedName>
</protein>